<dbReference type="Proteomes" id="UP000799429">
    <property type="component" value="Unassembled WGS sequence"/>
</dbReference>
<dbReference type="EMBL" id="MU006102">
    <property type="protein sequence ID" value="KAF2836793.1"/>
    <property type="molecule type" value="Genomic_DNA"/>
</dbReference>
<comment type="caution">
    <text evidence="2">The sequence shown here is derived from an EMBL/GenBank/DDBJ whole genome shotgun (WGS) entry which is preliminary data.</text>
</comment>
<feature type="compositionally biased region" description="Polar residues" evidence="1">
    <location>
        <begin position="443"/>
        <end position="452"/>
    </location>
</feature>
<feature type="compositionally biased region" description="Low complexity" evidence="1">
    <location>
        <begin position="509"/>
        <end position="520"/>
    </location>
</feature>
<keyword evidence="3" id="KW-1185">Reference proteome</keyword>
<feature type="region of interest" description="Disordered" evidence="1">
    <location>
        <begin position="368"/>
        <end position="592"/>
    </location>
</feature>
<feature type="compositionally biased region" description="Basic and acidic residues" evidence="1">
    <location>
        <begin position="147"/>
        <end position="158"/>
    </location>
</feature>
<evidence type="ECO:0008006" key="4">
    <source>
        <dbReference type="Google" id="ProtNLM"/>
    </source>
</evidence>
<evidence type="ECO:0000313" key="2">
    <source>
        <dbReference type="EMBL" id="KAF2836793.1"/>
    </source>
</evidence>
<feature type="region of interest" description="Disordered" evidence="1">
    <location>
        <begin position="115"/>
        <end position="172"/>
    </location>
</feature>
<proteinExistence type="predicted"/>
<reference evidence="2" key="1">
    <citation type="journal article" date="2020" name="Stud. Mycol.">
        <title>101 Dothideomycetes genomes: a test case for predicting lifestyles and emergence of pathogens.</title>
        <authorList>
            <person name="Haridas S."/>
            <person name="Albert R."/>
            <person name="Binder M."/>
            <person name="Bloem J."/>
            <person name="Labutti K."/>
            <person name="Salamov A."/>
            <person name="Andreopoulos B."/>
            <person name="Baker S."/>
            <person name="Barry K."/>
            <person name="Bills G."/>
            <person name="Bluhm B."/>
            <person name="Cannon C."/>
            <person name="Castanera R."/>
            <person name="Culley D."/>
            <person name="Daum C."/>
            <person name="Ezra D."/>
            <person name="Gonzalez J."/>
            <person name="Henrissat B."/>
            <person name="Kuo A."/>
            <person name="Liang C."/>
            <person name="Lipzen A."/>
            <person name="Lutzoni F."/>
            <person name="Magnuson J."/>
            <person name="Mondo S."/>
            <person name="Nolan M."/>
            <person name="Ohm R."/>
            <person name="Pangilinan J."/>
            <person name="Park H.-J."/>
            <person name="Ramirez L."/>
            <person name="Alfaro M."/>
            <person name="Sun H."/>
            <person name="Tritt A."/>
            <person name="Yoshinaga Y."/>
            <person name="Zwiers L.-H."/>
            <person name="Turgeon B."/>
            <person name="Goodwin S."/>
            <person name="Spatafora J."/>
            <person name="Crous P."/>
            <person name="Grigoriev I."/>
        </authorList>
    </citation>
    <scope>NUCLEOTIDE SEQUENCE</scope>
    <source>
        <strain evidence="2">CBS 101060</strain>
    </source>
</reference>
<evidence type="ECO:0000256" key="1">
    <source>
        <dbReference type="SAM" id="MobiDB-lite"/>
    </source>
</evidence>
<evidence type="ECO:0000313" key="3">
    <source>
        <dbReference type="Proteomes" id="UP000799429"/>
    </source>
</evidence>
<feature type="compositionally biased region" description="Basic and acidic residues" evidence="1">
    <location>
        <begin position="556"/>
        <end position="573"/>
    </location>
</feature>
<feature type="compositionally biased region" description="Polar residues" evidence="1">
    <location>
        <begin position="159"/>
        <end position="172"/>
    </location>
</feature>
<feature type="compositionally biased region" description="Polar residues" evidence="1">
    <location>
        <begin position="380"/>
        <end position="415"/>
    </location>
</feature>
<dbReference type="AlphaFoldDB" id="A0A9P4S847"/>
<organism evidence="2 3">
    <name type="scientific">Patellaria atrata CBS 101060</name>
    <dbReference type="NCBI Taxonomy" id="1346257"/>
    <lineage>
        <taxon>Eukaryota</taxon>
        <taxon>Fungi</taxon>
        <taxon>Dikarya</taxon>
        <taxon>Ascomycota</taxon>
        <taxon>Pezizomycotina</taxon>
        <taxon>Dothideomycetes</taxon>
        <taxon>Dothideomycetes incertae sedis</taxon>
        <taxon>Patellariales</taxon>
        <taxon>Patellariaceae</taxon>
        <taxon>Patellaria</taxon>
    </lineage>
</organism>
<sequence>MDPQSAAFTPQNDLWRVQADLLHLQQTQVEHSERLERLERRQDNDARMKSVWGTSSPFPSILSGTPQQGPVQQPPADAFSNFDDQHTNLINSLHLDADEEPRRIGATSRANSVRFDESANQGHWAHTSRSSVDLIPRTGSGLGGHPMSERTYSHKSDGRQSSAGHSVHSLTSGRANSLGLDTNYGLSHSNNSPVEPPSLAPGQLILGPVPSIIRCWLDNNFKHSSLLYAAVCTGSCVSYIDLHLVVRLGFQNRIYQQGDGSRKVQLTMYLPEAIPQPSSSRSNSAAPQLPSVSVSLTVIDRDESDSGSKEIQVFLGSDMLRGHNADILFSSNRLTLFDDEGSKLSVPFVIPEDERVFKTLHLSNTDLLQDSVPKGPIAPSGSSISQGSTDASEKGTSSTERVSAPNTTQESNFVPPTTRPALEQRPSLGLLNTRPDPKETDSPRTGTPSRSGSAIWGNWRRDSDAKPSSQMDWAAISKGGAPTYQRRESGIKVLRPLKAPSRTVTSTEPAKQPAAASSPSLTGQSRFFDEGRRRSGAGLGEEGGKGEPIGMAKASILREREKEKDLNVPKTRDANPVGGASAFSWLKSSGSK</sequence>
<dbReference type="OrthoDB" id="5369841at2759"/>
<gene>
    <name evidence="2" type="ORF">M501DRAFT_939108</name>
</gene>
<protein>
    <recommendedName>
        <fullName evidence="4">Ubiquitin carboxyl-terminal hydrolase 19</fullName>
    </recommendedName>
</protein>
<accession>A0A9P4S847</accession>
<name>A0A9P4S847_9PEZI</name>